<evidence type="ECO:0000313" key="3">
    <source>
        <dbReference type="Proteomes" id="UP000270296"/>
    </source>
</evidence>
<accession>A0A183IS03</accession>
<evidence type="ECO:0000313" key="2">
    <source>
        <dbReference type="EMBL" id="VDP09937.1"/>
    </source>
</evidence>
<reference evidence="4" key="1">
    <citation type="submission" date="2016-06" db="UniProtKB">
        <authorList>
            <consortium name="WormBaseParasite"/>
        </authorList>
    </citation>
    <scope>IDENTIFICATION</scope>
</reference>
<dbReference type="Proteomes" id="UP000270296">
    <property type="component" value="Unassembled WGS sequence"/>
</dbReference>
<dbReference type="AlphaFoldDB" id="A0A183IS03"/>
<reference evidence="2 3" key="2">
    <citation type="submission" date="2018-11" db="EMBL/GenBank/DDBJ databases">
        <authorList>
            <consortium name="Pathogen Informatics"/>
        </authorList>
    </citation>
    <scope>NUCLEOTIDE SEQUENCE [LARGE SCALE GENOMIC DNA]</scope>
</reference>
<sequence>MASPNEVATFRRGRTPFETSQEENKKQTVSPRKP</sequence>
<gene>
    <name evidence="2" type="ORF">SBAD_LOCUS6400</name>
</gene>
<name>A0A183IS03_9BILA</name>
<dbReference type="EMBL" id="UZAM01009720">
    <property type="protein sequence ID" value="VDP09937.1"/>
    <property type="molecule type" value="Genomic_DNA"/>
</dbReference>
<dbReference type="WBParaSite" id="SBAD_0000664701-mRNA-1">
    <property type="protein sequence ID" value="SBAD_0000664701-mRNA-1"/>
    <property type="gene ID" value="SBAD_0000664701"/>
</dbReference>
<proteinExistence type="predicted"/>
<protein>
    <submittedName>
        <fullName evidence="4">ATP-dependent DNA helicase</fullName>
    </submittedName>
</protein>
<feature type="region of interest" description="Disordered" evidence="1">
    <location>
        <begin position="1"/>
        <end position="34"/>
    </location>
</feature>
<keyword evidence="3" id="KW-1185">Reference proteome</keyword>
<evidence type="ECO:0000256" key="1">
    <source>
        <dbReference type="SAM" id="MobiDB-lite"/>
    </source>
</evidence>
<organism evidence="4">
    <name type="scientific">Soboliphyme baturini</name>
    <dbReference type="NCBI Taxonomy" id="241478"/>
    <lineage>
        <taxon>Eukaryota</taxon>
        <taxon>Metazoa</taxon>
        <taxon>Ecdysozoa</taxon>
        <taxon>Nematoda</taxon>
        <taxon>Enoplea</taxon>
        <taxon>Dorylaimia</taxon>
        <taxon>Dioctophymatida</taxon>
        <taxon>Dioctophymatoidea</taxon>
        <taxon>Soboliphymatidae</taxon>
        <taxon>Soboliphyme</taxon>
    </lineage>
</organism>
<evidence type="ECO:0000313" key="4">
    <source>
        <dbReference type="WBParaSite" id="SBAD_0000664701-mRNA-1"/>
    </source>
</evidence>